<dbReference type="AlphaFoldDB" id="A0A1C3RDN5"/>
<dbReference type="Proteomes" id="UP000231658">
    <property type="component" value="Unassembled WGS sequence"/>
</dbReference>
<dbReference type="EMBL" id="FLYE01000001">
    <property type="protein sequence ID" value="SCA55352.1"/>
    <property type="molecule type" value="Genomic_DNA"/>
</dbReference>
<organism evidence="3 4">
    <name type="scientific">Candidatus Terasakiella magnetica</name>
    <dbReference type="NCBI Taxonomy" id="1867952"/>
    <lineage>
        <taxon>Bacteria</taxon>
        <taxon>Pseudomonadati</taxon>
        <taxon>Pseudomonadota</taxon>
        <taxon>Alphaproteobacteria</taxon>
        <taxon>Rhodospirillales</taxon>
        <taxon>Terasakiellaceae</taxon>
        <taxon>Terasakiella</taxon>
    </lineage>
</organism>
<feature type="chain" id="PRO_5008680649" evidence="1">
    <location>
        <begin position="24"/>
        <end position="272"/>
    </location>
</feature>
<dbReference type="PANTHER" id="PTHR37945">
    <property type="entry name" value="EXTRACELLULAR TUNGSTATE BINDING PROTEIN"/>
    <property type="match status" value="1"/>
</dbReference>
<accession>A0A1C3RDN5</accession>
<reference evidence="3 4" key="1">
    <citation type="submission" date="2016-07" db="EMBL/GenBank/DDBJ databases">
        <authorList>
            <person name="Lefevre C.T."/>
        </authorList>
    </citation>
    <scope>NUCLEOTIDE SEQUENCE [LARGE SCALE GENOMIC DNA]</scope>
    <source>
        <strain evidence="3">PR1</strain>
    </source>
</reference>
<keyword evidence="1" id="KW-0732">Signal</keyword>
<dbReference type="SUPFAM" id="SSF53850">
    <property type="entry name" value="Periplasmic binding protein-like II"/>
    <property type="match status" value="1"/>
</dbReference>
<dbReference type="RefSeq" id="WP_069186035.1">
    <property type="nucleotide sequence ID" value="NZ_FLYE01000001.1"/>
</dbReference>
<dbReference type="InterPro" id="IPR024370">
    <property type="entry name" value="PBP_domain"/>
</dbReference>
<name>A0A1C3RDN5_9PROT</name>
<sequence>MKRPFISLLFFLTLLLSNFSSQADTPFITMASTTSTANSGLFETLLPAFSNDSGIEVRVVAVGTGQAVRIARKGDADLLFAHHRPSEEKLLKDGFGKERFDVMYNDFVLVGPKTDPAKTRRCTSPSLAFKKINESQRVFVSRGDDSGTHKRELTLWQDAGITKPGLTGRWYRSTGTGMGTTLNIASGMNAYTLTDRGTWISFKNKADLDILCQGHESLFNPYGVIALSKEKFPHIKYAQSMKFINWITSAKGQKIIADFRVAGQRLFIPNAK</sequence>
<dbReference type="STRING" id="1867952.MTBPR1_10599"/>
<keyword evidence="4" id="KW-1185">Reference proteome</keyword>
<evidence type="ECO:0000259" key="2">
    <source>
        <dbReference type="Pfam" id="PF12849"/>
    </source>
</evidence>
<gene>
    <name evidence="3" type="ORF">MTBPR1_10599</name>
</gene>
<protein>
    <submittedName>
        <fullName evidence="3">ABC-type tungstate transport system, periplasmic binding protein</fullName>
    </submittedName>
</protein>
<evidence type="ECO:0000313" key="4">
    <source>
        <dbReference type="Proteomes" id="UP000231658"/>
    </source>
</evidence>
<evidence type="ECO:0000256" key="1">
    <source>
        <dbReference type="SAM" id="SignalP"/>
    </source>
</evidence>
<feature type="signal peptide" evidence="1">
    <location>
        <begin position="1"/>
        <end position="23"/>
    </location>
</feature>
<dbReference type="Gene3D" id="3.40.190.10">
    <property type="entry name" value="Periplasmic binding protein-like II"/>
    <property type="match status" value="2"/>
</dbReference>
<proteinExistence type="predicted"/>
<evidence type="ECO:0000313" key="3">
    <source>
        <dbReference type="EMBL" id="SCA55352.1"/>
    </source>
</evidence>
<dbReference type="Pfam" id="PF12849">
    <property type="entry name" value="PBP_like_2"/>
    <property type="match status" value="1"/>
</dbReference>
<dbReference type="OrthoDB" id="186379at2"/>
<feature type="domain" description="PBP" evidence="2">
    <location>
        <begin position="25"/>
        <end position="250"/>
    </location>
</feature>
<dbReference type="PANTHER" id="PTHR37945:SF1">
    <property type="entry name" value="EXTRACELLULAR TUNGSTATE BINDING PROTEIN"/>
    <property type="match status" value="1"/>
</dbReference>
<dbReference type="InterPro" id="IPR052738">
    <property type="entry name" value="ABC-Tungstate_binding"/>
</dbReference>